<evidence type="ECO:0000256" key="1">
    <source>
        <dbReference type="ARBA" id="ARBA00006525"/>
    </source>
</evidence>
<dbReference type="InterPro" id="IPR057666">
    <property type="entry name" value="DrpA_SLOG"/>
</dbReference>
<dbReference type="OrthoDB" id="9785707at2"/>
<dbReference type="Pfam" id="PF02481">
    <property type="entry name" value="DNA_processg_A"/>
    <property type="match status" value="1"/>
</dbReference>
<comment type="similarity">
    <text evidence="1">Belongs to the DprA/Smf family.</text>
</comment>
<dbReference type="PANTHER" id="PTHR43022">
    <property type="entry name" value="PROTEIN SMF"/>
    <property type="match status" value="1"/>
</dbReference>
<evidence type="ECO:0000313" key="5">
    <source>
        <dbReference type="Proteomes" id="UP000287188"/>
    </source>
</evidence>
<protein>
    <submittedName>
        <fullName evidence="4">DNA processing protein DprA</fullName>
    </submittedName>
</protein>
<dbReference type="NCBIfam" id="TIGR00732">
    <property type="entry name" value="dprA"/>
    <property type="match status" value="1"/>
</dbReference>
<dbReference type="SUPFAM" id="SSF102405">
    <property type="entry name" value="MCP/YpsA-like"/>
    <property type="match status" value="1"/>
</dbReference>
<feature type="domain" description="DprA winged helix" evidence="3">
    <location>
        <begin position="329"/>
        <end position="378"/>
    </location>
</feature>
<dbReference type="Gene3D" id="3.40.50.450">
    <property type="match status" value="1"/>
</dbReference>
<dbReference type="Gene3D" id="1.10.10.10">
    <property type="entry name" value="Winged helix-like DNA-binding domain superfamily/Winged helix DNA-binding domain"/>
    <property type="match status" value="1"/>
</dbReference>
<dbReference type="EMBL" id="BIFS01000001">
    <property type="protein sequence ID" value="GCE17889.1"/>
    <property type="molecule type" value="Genomic_DNA"/>
</dbReference>
<dbReference type="Proteomes" id="UP000287188">
    <property type="component" value="Unassembled WGS sequence"/>
</dbReference>
<name>A0A402AFL1_9CHLR</name>
<evidence type="ECO:0000259" key="3">
    <source>
        <dbReference type="Pfam" id="PF17782"/>
    </source>
</evidence>
<comment type="caution">
    <text evidence="4">The sequence shown here is derived from an EMBL/GenBank/DDBJ whole genome shotgun (WGS) entry which is preliminary data.</text>
</comment>
<dbReference type="RefSeq" id="WP_126549503.1">
    <property type="nucleotide sequence ID" value="NZ_BIFS01000001.1"/>
</dbReference>
<dbReference type="InterPro" id="IPR036388">
    <property type="entry name" value="WH-like_DNA-bd_sf"/>
</dbReference>
<organism evidence="4 5">
    <name type="scientific">Dictyobacter kobayashii</name>
    <dbReference type="NCBI Taxonomy" id="2014872"/>
    <lineage>
        <taxon>Bacteria</taxon>
        <taxon>Bacillati</taxon>
        <taxon>Chloroflexota</taxon>
        <taxon>Ktedonobacteria</taxon>
        <taxon>Ktedonobacterales</taxon>
        <taxon>Dictyobacteraceae</taxon>
        <taxon>Dictyobacter</taxon>
    </lineage>
</organism>
<dbReference type="InterPro" id="IPR041614">
    <property type="entry name" value="DprA_WH"/>
</dbReference>
<reference evidence="5" key="1">
    <citation type="submission" date="2018-12" db="EMBL/GenBank/DDBJ databases">
        <title>Tengunoibacter tsumagoiensis gen. nov., sp. nov., Dictyobacter kobayashii sp. nov., D. alpinus sp. nov., and D. joshuensis sp. nov. and description of Dictyobacteraceae fam. nov. within the order Ktedonobacterales isolated from Tengu-no-mugimeshi.</title>
        <authorList>
            <person name="Wang C.M."/>
            <person name="Zheng Y."/>
            <person name="Sakai Y."/>
            <person name="Toyoda A."/>
            <person name="Minakuchi Y."/>
            <person name="Abe K."/>
            <person name="Yokota A."/>
            <person name="Yabe S."/>
        </authorList>
    </citation>
    <scope>NUCLEOTIDE SEQUENCE [LARGE SCALE GENOMIC DNA]</scope>
    <source>
        <strain evidence="5">Uno11</strain>
    </source>
</reference>
<dbReference type="AlphaFoldDB" id="A0A402AFL1"/>
<dbReference type="PANTHER" id="PTHR43022:SF1">
    <property type="entry name" value="PROTEIN SMF"/>
    <property type="match status" value="1"/>
</dbReference>
<accession>A0A402AFL1</accession>
<sequence>MGKKQRRVEVYDPLARYYPSDALSLEELAYWIAFSRVMGIGPVRFQMLLDYFEEDVARAWQATAHELACVGLDQRTIESFLKQRACIDPPHELKRIEKLRIQVITWKDALYPPLLRKIEYSPPVLYACGQLTSDDLHYSIGVVGTRKMSHYGRQVTEHFTKELVKGRITIVSGLALGVDTVAHNTALDNGGRTIAVLACGLDTIYPPENYHLARQIVDSGQGVLLTAFPLGIKPEAGNFPARNHIISGLSLGVLVTEAPPKSGALITANSALTQGREVYAVPSNIFSANGAGVNKLIRDGAHPVTDVSDILDHLNIHTVPQDETLTLRQPANQEERVLLALLTREPQHIDDLIRASGFAAHTVTATLTILELDGLIKHVGNMQYMLSI</sequence>
<keyword evidence="5" id="KW-1185">Reference proteome</keyword>
<proteinExistence type="inferred from homology"/>
<feature type="domain" description="Smf/DprA SLOG" evidence="2">
    <location>
        <begin position="102"/>
        <end position="314"/>
    </location>
</feature>
<gene>
    <name evidence="4" type="ORF">KDK_16890</name>
</gene>
<evidence type="ECO:0000259" key="2">
    <source>
        <dbReference type="Pfam" id="PF02481"/>
    </source>
</evidence>
<evidence type="ECO:0000313" key="4">
    <source>
        <dbReference type="EMBL" id="GCE17889.1"/>
    </source>
</evidence>
<dbReference type="InterPro" id="IPR003488">
    <property type="entry name" value="DprA"/>
</dbReference>
<dbReference type="Pfam" id="PF17782">
    <property type="entry name" value="WHD_DprA"/>
    <property type="match status" value="1"/>
</dbReference>
<dbReference type="GO" id="GO:0009294">
    <property type="term" value="P:DNA-mediated transformation"/>
    <property type="evidence" value="ECO:0007669"/>
    <property type="project" value="InterPro"/>
</dbReference>